<reference evidence="2 3" key="1">
    <citation type="journal article" date="2008" name="J. Bacteriol.">
        <title>Insights into plant cell wall degradation from the genome sequence of the soil bacterium Cellvibrio japonicus.</title>
        <authorList>
            <person name="Deboy R.T."/>
            <person name="Mongodin E.F."/>
            <person name="Fouts D.E."/>
            <person name="Tailford L.E."/>
            <person name="Khouri H."/>
            <person name="Emerson J.B."/>
            <person name="Mohamoud Y."/>
            <person name="Watkins K."/>
            <person name="Henrissat B."/>
            <person name="Gilbert H.J."/>
            <person name="Nelson K.E."/>
        </authorList>
    </citation>
    <scope>NUCLEOTIDE SEQUENCE [LARGE SCALE GENOMIC DNA]</scope>
    <source>
        <strain evidence="2 3">Ueda107</strain>
    </source>
</reference>
<keyword evidence="1" id="KW-0472">Membrane</keyword>
<feature type="transmembrane region" description="Helical" evidence="1">
    <location>
        <begin position="270"/>
        <end position="291"/>
    </location>
</feature>
<keyword evidence="1" id="KW-0812">Transmembrane</keyword>
<evidence type="ECO:0000313" key="3">
    <source>
        <dbReference type="Proteomes" id="UP000001036"/>
    </source>
</evidence>
<protein>
    <submittedName>
        <fullName evidence="2">Putative membrane protein</fullName>
    </submittedName>
</protein>
<dbReference type="STRING" id="498211.CJA_3453"/>
<name>B3PFZ9_CELJU</name>
<feature type="transmembrane region" description="Helical" evidence="1">
    <location>
        <begin position="236"/>
        <end position="258"/>
    </location>
</feature>
<dbReference type="OrthoDB" id="2220917at2"/>
<feature type="transmembrane region" description="Helical" evidence="1">
    <location>
        <begin position="447"/>
        <end position="466"/>
    </location>
</feature>
<dbReference type="eggNOG" id="COG4713">
    <property type="taxonomic scope" value="Bacteria"/>
</dbReference>
<dbReference type="KEGG" id="cja:CJA_3453"/>
<dbReference type="AlphaFoldDB" id="B3PFZ9"/>
<feature type="transmembrane region" description="Helical" evidence="1">
    <location>
        <begin position="28"/>
        <end position="46"/>
    </location>
</feature>
<feature type="transmembrane region" description="Helical" evidence="1">
    <location>
        <begin position="160"/>
        <end position="178"/>
    </location>
</feature>
<organism evidence="2 3">
    <name type="scientific">Cellvibrio japonicus (strain Ueda107)</name>
    <name type="common">Pseudomonas fluorescens subsp. cellulosa</name>
    <dbReference type="NCBI Taxonomy" id="498211"/>
    <lineage>
        <taxon>Bacteria</taxon>
        <taxon>Pseudomonadati</taxon>
        <taxon>Pseudomonadota</taxon>
        <taxon>Gammaproteobacteria</taxon>
        <taxon>Cellvibrionales</taxon>
        <taxon>Cellvibrionaceae</taxon>
        <taxon>Cellvibrio</taxon>
    </lineage>
</organism>
<feature type="transmembrane region" description="Helical" evidence="1">
    <location>
        <begin position="384"/>
        <end position="406"/>
    </location>
</feature>
<gene>
    <name evidence="2" type="ordered locus">CJA_3453</name>
</gene>
<accession>B3PFZ9</accession>
<feature type="transmembrane region" description="Helical" evidence="1">
    <location>
        <begin position="184"/>
        <end position="202"/>
    </location>
</feature>
<keyword evidence="1" id="KW-1133">Transmembrane helix</keyword>
<keyword evidence="3" id="KW-1185">Reference proteome</keyword>
<dbReference type="HOGENOM" id="CLU_025380_1_2_6"/>
<evidence type="ECO:0000313" key="2">
    <source>
        <dbReference type="EMBL" id="ACE84215.1"/>
    </source>
</evidence>
<dbReference type="EMBL" id="CP000934">
    <property type="protein sequence ID" value="ACE84215.1"/>
    <property type="molecule type" value="Genomic_DNA"/>
</dbReference>
<dbReference type="Proteomes" id="UP000001036">
    <property type="component" value="Chromosome"/>
</dbReference>
<sequence length="615" mass="69123">MWLKNFITTKKLPAIVDLLNKGHSSSNVLLMVILFVVSTIFLSSLIPPFQSPDEQDHLKRAYLLSQGRISMITPEGQSTGGYIDESLSTYMGIFTVLPGKVDSKLTREMLDDAKSLHWSKTEVFNSCPGVNYYFPAIYLPQTIGLWIGQLLDLSIHHSYYLARTLASISILILLWMAFRTLTPSPLTLGLLLMPLMLFQSVATSQDGIAVAMLILCVSIFVKLMDMYAVWNKTLYITFVVTLLVLVNSRLNLMPMLLMPLVIAYRYRQNYLWWSAIAVVILAFIWVFYALMTTVDSRVSIGAKPSELLLHYIKHPIEYLSLVFDSISNSHLQHFYITSFVGVLGWLDASVGASVISSIYWILLILLFLSLAYTRAHLDWLPRATLLVVSLSSCLLVFFLLLITWTPHPAELISGVQGRYFWSSALLFSVATTRSIKSLPQILKIFSVLFLCVLAFISVTGTVGTVLDRYYLASQSQQGKVISINPKDYAEKNGQLVKIKDKDEGTPKGGFVDNAVIQDHQIVITGWGFFSGDSKIFYSNLQVSYPITYITIPRGDVRAALRNPKLSLSGFELRITIDDQDPVSIMRELCIYSEDAELGVHQLQAGNESMLYKCEK</sequence>
<dbReference type="InterPro" id="IPR018674">
    <property type="entry name" value="DUF2142_membrane"/>
</dbReference>
<proteinExistence type="predicted"/>
<dbReference type="Pfam" id="PF09913">
    <property type="entry name" value="DUF2142"/>
    <property type="match status" value="1"/>
</dbReference>
<feature type="transmembrane region" description="Helical" evidence="1">
    <location>
        <begin position="209"/>
        <end position="230"/>
    </location>
</feature>
<evidence type="ECO:0000256" key="1">
    <source>
        <dbReference type="SAM" id="Phobius"/>
    </source>
</evidence>
<feature type="transmembrane region" description="Helical" evidence="1">
    <location>
        <begin position="350"/>
        <end position="372"/>
    </location>
</feature>
<dbReference type="RefSeq" id="WP_012489028.1">
    <property type="nucleotide sequence ID" value="NC_010995.1"/>
</dbReference>